<protein>
    <submittedName>
        <fullName evidence="2">Uncharacterized protein</fullName>
    </submittedName>
</protein>
<organism evidence="2">
    <name type="scientific">Timema tahoe</name>
    <dbReference type="NCBI Taxonomy" id="61484"/>
    <lineage>
        <taxon>Eukaryota</taxon>
        <taxon>Metazoa</taxon>
        <taxon>Ecdysozoa</taxon>
        <taxon>Arthropoda</taxon>
        <taxon>Hexapoda</taxon>
        <taxon>Insecta</taxon>
        <taxon>Pterygota</taxon>
        <taxon>Neoptera</taxon>
        <taxon>Polyneoptera</taxon>
        <taxon>Phasmatodea</taxon>
        <taxon>Timematodea</taxon>
        <taxon>Timematoidea</taxon>
        <taxon>Timematidae</taxon>
        <taxon>Timema</taxon>
    </lineage>
</organism>
<proteinExistence type="predicted"/>
<sequence length="111" mass="12616">MASNEPTTRACEEPLHQQRTSSLPNPRFRLSESLPEVSTVYSAQTMVQGSKNAPQVHIVDRDTEARKAGFEALQKHEQARKEAAKKEKDSKYGSWGPVYKNRQNFVDMHLC</sequence>
<dbReference type="AlphaFoldDB" id="A0A7R9NUZ0"/>
<gene>
    <name evidence="2" type="ORF">TTEB3V08_LOCUS5217</name>
</gene>
<dbReference type="EMBL" id="OE001609">
    <property type="protein sequence ID" value="CAD7457212.1"/>
    <property type="molecule type" value="Genomic_DNA"/>
</dbReference>
<reference evidence="2" key="1">
    <citation type="submission" date="2020-11" db="EMBL/GenBank/DDBJ databases">
        <authorList>
            <person name="Tran Van P."/>
        </authorList>
    </citation>
    <scope>NUCLEOTIDE SEQUENCE</scope>
</reference>
<feature type="region of interest" description="Disordered" evidence="1">
    <location>
        <begin position="1"/>
        <end position="27"/>
    </location>
</feature>
<evidence type="ECO:0000313" key="2">
    <source>
        <dbReference type="EMBL" id="CAD7457212.1"/>
    </source>
</evidence>
<evidence type="ECO:0000256" key="1">
    <source>
        <dbReference type="SAM" id="MobiDB-lite"/>
    </source>
</evidence>
<accession>A0A7R9NUZ0</accession>
<name>A0A7R9NUZ0_9NEOP</name>